<sequence length="255" mass="27567">MFEPLLATLDTIRLRSGTLAPGPIVRETSADGSEIRIVYSACPESTLPDIIRREISSAHKRSAQFEWKLYGHDRPTRLHMTLLEAGLIPGDRETVLALDLRQLPEAVRAGMEVTLPAVRASVAQLADYAQISRESGRSGVDTERSQLAAAMTDDPDRLQVHIVYVDGSPVSAGRLLLDRSSAAAELAGGRTIPAHRRRGHFTTTVLSRIAAAIEAGAETLWVDALPTSAPVLTKLGFIPVTWTQPYVADSAADLE</sequence>
<proteinExistence type="predicted"/>
<accession>A0A448N1J3</accession>
<dbReference type="SUPFAM" id="SSF55729">
    <property type="entry name" value="Acyl-CoA N-acyltransferases (Nat)"/>
    <property type="match status" value="1"/>
</dbReference>
<feature type="domain" description="N-acetyltransferase" evidence="1">
    <location>
        <begin position="113"/>
        <end position="255"/>
    </location>
</feature>
<dbReference type="InterPro" id="IPR000182">
    <property type="entry name" value="GNAT_dom"/>
</dbReference>
<dbReference type="InterPro" id="IPR016181">
    <property type="entry name" value="Acyl_CoA_acyltransferase"/>
</dbReference>
<dbReference type="Proteomes" id="UP000273044">
    <property type="component" value="Chromosome"/>
</dbReference>
<name>A0A448N1J3_9ACTN</name>
<keyword evidence="3" id="KW-1185">Reference proteome</keyword>
<evidence type="ECO:0000259" key="1">
    <source>
        <dbReference type="PROSITE" id="PS51186"/>
    </source>
</evidence>
<organism evidence="2 3">
    <name type="scientific">Arachnia propionica</name>
    <dbReference type="NCBI Taxonomy" id="1750"/>
    <lineage>
        <taxon>Bacteria</taxon>
        <taxon>Bacillati</taxon>
        <taxon>Actinomycetota</taxon>
        <taxon>Actinomycetes</taxon>
        <taxon>Propionibacteriales</taxon>
        <taxon>Propionibacteriaceae</taxon>
        <taxon>Arachnia</taxon>
    </lineage>
</organism>
<protein>
    <recommendedName>
        <fullName evidence="1">N-acetyltransferase domain-containing protein</fullName>
    </recommendedName>
</protein>
<evidence type="ECO:0000313" key="3">
    <source>
        <dbReference type="Proteomes" id="UP000273044"/>
    </source>
</evidence>
<dbReference type="GeneID" id="64408001"/>
<dbReference type="PROSITE" id="PS51186">
    <property type="entry name" value="GNAT"/>
    <property type="match status" value="1"/>
</dbReference>
<reference evidence="2 3" key="1">
    <citation type="submission" date="2018-12" db="EMBL/GenBank/DDBJ databases">
        <authorList>
            <consortium name="Pathogen Informatics"/>
        </authorList>
    </citation>
    <scope>NUCLEOTIDE SEQUENCE [LARGE SCALE GENOMIC DNA]</scope>
    <source>
        <strain evidence="2 3">NCTC12967</strain>
    </source>
</reference>
<gene>
    <name evidence="2" type="ORF">NCTC12967_02573</name>
</gene>
<dbReference type="GO" id="GO:0016747">
    <property type="term" value="F:acyltransferase activity, transferring groups other than amino-acyl groups"/>
    <property type="evidence" value="ECO:0007669"/>
    <property type="project" value="InterPro"/>
</dbReference>
<dbReference type="Gene3D" id="3.40.630.30">
    <property type="match status" value="1"/>
</dbReference>
<dbReference type="AlphaFoldDB" id="A0A448N1J3"/>
<evidence type="ECO:0000313" key="2">
    <source>
        <dbReference type="EMBL" id="VEH71255.1"/>
    </source>
</evidence>
<dbReference type="RefSeq" id="WP_061788199.1">
    <property type="nucleotide sequence ID" value="NZ_LR134406.1"/>
</dbReference>
<dbReference type="EMBL" id="LR134406">
    <property type="protein sequence ID" value="VEH71255.1"/>
    <property type="molecule type" value="Genomic_DNA"/>
</dbReference>